<dbReference type="AlphaFoldDB" id="A0A0L0GE36"/>
<dbReference type="GeneID" id="25901855"/>
<dbReference type="EMBL" id="KQ241648">
    <property type="protein sequence ID" value="KNC86523.1"/>
    <property type="molecule type" value="Genomic_DNA"/>
</dbReference>
<feature type="compositionally biased region" description="Polar residues" evidence="1">
    <location>
        <begin position="8"/>
        <end position="22"/>
    </location>
</feature>
<evidence type="ECO:0000313" key="2">
    <source>
        <dbReference type="EMBL" id="KNC86523.1"/>
    </source>
</evidence>
<dbReference type="Proteomes" id="UP000054560">
    <property type="component" value="Unassembled WGS sequence"/>
</dbReference>
<proteinExistence type="predicted"/>
<feature type="compositionally biased region" description="Polar residues" evidence="1">
    <location>
        <begin position="133"/>
        <end position="147"/>
    </location>
</feature>
<name>A0A0L0GE36_9EUKA</name>
<feature type="region of interest" description="Disordered" evidence="1">
    <location>
        <begin position="290"/>
        <end position="317"/>
    </location>
</feature>
<protein>
    <submittedName>
        <fullName evidence="2">Uncharacterized protein</fullName>
    </submittedName>
</protein>
<evidence type="ECO:0000313" key="3">
    <source>
        <dbReference type="Proteomes" id="UP000054560"/>
    </source>
</evidence>
<organism evidence="2 3">
    <name type="scientific">Sphaeroforma arctica JP610</name>
    <dbReference type="NCBI Taxonomy" id="667725"/>
    <lineage>
        <taxon>Eukaryota</taxon>
        <taxon>Ichthyosporea</taxon>
        <taxon>Ichthyophonida</taxon>
        <taxon>Sphaeroforma</taxon>
    </lineage>
</organism>
<feature type="region of interest" description="Disordered" evidence="1">
    <location>
        <begin position="129"/>
        <end position="158"/>
    </location>
</feature>
<gene>
    <name evidence="2" type="ORF">SARC_01351</name>
</gene>
<evidence type="ECO:0000256" key="1">
    <source>
        <dbReference type="SAM" id="MobiDB-lite"/>
    </source>
</evidence>
<accession>A0A0L0GE36</accession>
<keyword evidence="3" id="KW-1185">Reference proteome</keyword>
<reference evidence="2 3" key="1">
    <citation type="submission" date="2011-02" db="EMBL/GenBank/DDBJ databases">
        <title>The Genome Sequence of Sphaeroforma arctica JP610.</title>
        <authorList>
            <consortium name="The Broad Institute Genome Sequencing Platform"/>
            <person name="Russ C."/>
            <person name="Cuomo C."/>
            <person name="Young S.K."/>
            <person name="Zeng Q."/>
            <person name="Gargeya S."/>
            <person name="Alvarado L."/>
            <person name="Berlin A."/>
            <person name="Chapman S.B."/>
            <person name="Chen Z."/>
            <person name="Freedman E."/>
            <person name="Gellesch M."/>
            <person name="Goldberg J."/>
            <person name="Griggs A."/>
            <person name="Gujja S."/>
            <person name="Heilman E."/>
            <person name="Heiman D."/>
            <person name="Howarth C."/>
            <person name="Mehta T."/>
            <person name="Neiman D."/>
            <person name="Pearson M."/>
            <person name="Roberts A."/>
            <person name="Saif S."/>
            <person name="Shea T."/>
            <person name="Shenoy N."/>
            <person name="Sisk P."/>
            <person name="Stolte C."/>
            <person name="Sykes S."/>
            <person name="White J."/>
            <person name="Yandava C."/>
            <person name="Burger G."/>
            <person name="Gray M.W."/>
            <person name="Holland P.W.H."/>
            <person name="King N."/>
            <person name="Lang F.B.F."/>
            <person name="Roger A.J."/>
            <person name="Ruiz-Trillo I."/>
            <person name="Haas B."/>
            <person name="Nusbaum C."/>
            <person name="Birren B."/>
        </authorList>
    </citation>
    <scope>NUCLEOTIDE SEQUENCE [LARGE SCALE GENOMIC DNA]</scope>
    <source>
        <strain evidence="2 3">JP610</strain>
    </source>
</reference>
<dbReference type="RefSeq" id="XP_014160425.1">
    <property type="nucleotide sequence ID" value="XM_014304950.1"/>
</dbReference>
<feature type="region of interest" description="Disordered" evidence="1">
    <location>
        <begin position="1"/>
        <end position="37"/>
    </location>
</feature>
<sequence length="332" mass="36925">MARRRDSLASSGSQSSIKSTASMGRISTAASNKKASPHKVSMVKKYQCSFPGCTFERNGKKHNIERHVWLQHIRKTLSKALPYSAQSHRDLVKNWIVLVTNRGIPQEIDNGGLKPTQISLLKTHSESGIGDCQHSNDSGFEQYSRADSTSSSTVSTHEQHQVHAVHMDAFSDWDSCDELTTPRASTVIAATAGDNNTRKWPGDNSNIHKVHDAICANTTNVGQSPGLSVQSVKAVRSNRTTVQVQDSIPWRDREPHWKFDTQRVGGYHYEDPCGYFASDNEFQAIDVRSNSSSECPTLGGAKHQQQQHRPSSRHTLTSAHDRKILWRPFVAL</sequence>